<dbReference type="InterPro" id="IPR034660">
    <property type="entry name" value="DinB/YfiT-like"/>
</dbReference>
<protein>
    <submittedName>
        <fullName evidence="4">Putative damage-inducible protein DinB</fullName>
    </submittedName>
</protein>
<name>A0A3D9XNT1_PARVE</name>
<keyword evidence="2 3" id="KW-0479">Metal-binding</keyword>
<evidence type="ECO:0000313" key="4">
    <source>
        <dbReference type="EMBL" id="REF72107.1"/>
    </source>
</evidence>
<dbReference type="PANTHER" id="PTHR37302">
    <property type="entry name" value="SLR1116 PROTEIN"/>
    <property type="match status" value="1"/>
</dbReference>
<feature type="binding site" evidence="3">
    <location>
        <position position="135"/>
    </location>
    <ligand>
        <name>a divalent metal cation</name>
        <dbReference type="ChEBI" id="CHEBI:60240"/>
    </ligand>
</feature>
<accession>A0A3D9XNT1</accession>
<dbReference type="SUPFAM" id="SSF109854">
    <property type="entry name" value="DinB/YfiT-like putative metalloenzymes"/>
    <property type="match status" value="1"/>
</dbReference>
<evidence type="ECO:0000256" key="2">
    <source>
        <dbReference type="ARBA" id="ARBA00022723"/>
    </source>
</evidence>
<feature type="binding site" evidence="3">
    <location>
        <position position="51"/>
    </location>
    <ligand>
        <name>a divalent metal cation</name>
        <dbReference type="ChEBI" id="CHEBI:60240"/>
    </ligand>
</feature>
<dbReference type="InterPro" id="IPR007837">
    <property type="entry name" value="DinB"/>
</dbReference>
<dbReference type="Gene3D" id="1.20.120.450">
    <property type="entry name" value="dinb family like domain"/>
    <property type="match status" value="1"/>
</dbReference>
<reference evidence="4 5" key="1">
    <citation type="submission" date="2018-08" db="EMBL/GenBank/DDBJ databases">
        <title>Genomic Encyclopedia of Archaeal and Bacterial Type Strains, Phase II (KMG-II): from individual species to whole genera.</title>
        <authorList>
            <person name="Goeker M."/>
        </authorList>
    </citation>
    <scope>NUCLEOTIDE SEQUENCE [LARGE SCALE GENOMIC DNA]</scope>
    <source>
        <strain evidence="4 5">DSM 17099</strain>
    </source>
</reference>
<sequence length="186" mass="20654">MTEMLRMLRKLAQMNRLANARLHRACAALPPGGYEAPRPSFFGSIRATLNHVLLVDRFYIDALAGRPLDKAALAEAGDCPDLARLAEWQAHEDDRLLALVAALTPDTLAEIVPVDRGSRMQHDRCDDLLSHLFQHQTHHRGQVHGLLSQAGVVPPQLDEFIVGDDAAARAEDMARLGWTEDQLMRP</sequence>
<dbReference type="GO" id="GO:0046872">
    <property type="term" value="F:metal ion binding"/>
    <property type="evidence" value="ECO:0007669"/>
    <property type="project" value="UniProtKB-KW"/>
</dbReference>
<evidence type="ECO:0000313" key="5">
    <source>
        <dbReference type="Proteomes" id="UP000256941"/>
    </source>
</evidence>
<dbReference type="EMBL" id="QTUJ01000001">
    <property type="protein sequence ID" value="REF72107.1"/>
    <property type="molecule type" value="Genomic_DNA"/>
</dbReference>
<organism evidence="4 5">
    <name type="scientific">Paracoccus versutus</name>
    <name type="common">Thiobacillus versutus</name>
    <dbReference type="NCBI Taxonomy" id="34007"/>
    <lineage>
        <taxon>Bacteria</taxon>
        <taxon>Pseudomonadati</taxon>
        <taxon>Pseudomonadota</taxon>
        <taxon>Alphaproteobacteria</taxon>
        <taxon>Rhodobacterales</taxon>
        <taxon>Paracoccaceae</taxon>
        <taxon>Paracoccus</taxon>
    </lineage>
</organism>
<comment type="similarity">
    <text evidence="1">Belongs to the DinB family.</text>
</comment>
<gene>
    <name evidence="4" type="ORF">BDD41_0573</name>
</gene>
<evidence type="ECO:0000256" key="1">
    <source>
        <dbReference type="ARBA" id="ARBA00008635"/>
    </source>
</evidence>
<evidence type="ECO:0000256" key="3">
    <source>
        <dbReference type="PIRSR" id="PIRSR607837-1"/>
    </source>
</evidence>
<dbReference type="RefSeq" id="WP_116220701.1">
    <property type="nucleotide sequence ID" value="NZ_CP038196.1"/>
</dbReference>
<dbReference type="AlphaFoldDB" id="A0A3D9XNT1"/>
<dbReference type="Proteomes" id="UP000256941">
    <property type="component" value="Unassembled WGS sequence"/>
</dbReference>
<dbReference type="Pfam" id="PF05163">
    <property type="entry name" value="DinB"/>
    <property type="match status" value="1"/>
</dbReference>
<feature type="binding site" evidence="3">
    <location>
        <position position="139"/>
    </location>
    <ligand>
        <name>a divalent metal cation</name>
        <dbReference type="ChEBI" id="CHEBI:60240"/>
    </ligand>
</feature>
<dbReference type="PANTHER" id="PTHR37302:SF3">
    <property type="entry name" value="DAMAGE-INDUCIBLE PROTEIN DINB"/>
    <property type="match status" value="1"/>
</dbReference>
<comment type="caution">
    <text evidence="4">The sequence shown here is derived from an EMBL/GenBank/DDBJ whole genome shotgun (WGS) entry which is preliminary data.</text>
</comment>
<proteinExistence type="inferred from homology"/>